<accession>A0A0M6WP76</accession>
<dbReference type="PANTHER" id="PTHR30627">
    <property type="entry name" value="PEPTIDOGLYCAN D,D-TRANSPEPTIDASE"/>
    <property type="match status" value="1"/>
</dbReference>
<dbReference type="Gene3D" id="3.40.710.10">
    <property type="entry name" value="DD-peptidase/beta-lactamase superfamily"/>
    <property type="match status" value="1"/>
</dbReference>
<comment type="similarity">
    <text evidence="3">Belongs to the transpeptidase family.</text>
</comment>
<evidence type="ECO:0000256" key="3">
    <source>
        <dbReference type="ARBA" id="ARBA00007171"/>
    </source>
</evidence>
<keyword evidence="5" id="KW-0812">Transmembrane</keyword>
<evidence type="ECO:0000313" key="14">
    <source>
        <dbReference type="Proteomes" id="UP000049979"/>
    </source>
</evidence>
<evidence type="ECO:0000256" key="5">
    <source>
        <dbReference type="ARBA" id="ARBA00022692"/>
    </source>
</evidence>
<keyword evidence="4" id="KW-1003">Cell membrane</keyword>
<comment type="subcellular location">
    <subcellularLocation>
        <location evidence="2">Cell membrane</location>
    </subcellularLocation>
    <subcellularLocation>
        <location evidence="1">Membrane</location>
        <topology evidence="1">Single-pass membrane protein</topology>
    </subcellularLocation>
</comment>
<dbReference type="InterPro" id="IPR012338">
    <property type="entry name" value="Beta-lactam/transpept-like"/>
</dbReference>
<feature type="domain" description="Penicillin-binding protein transpeptidase" evidence="11">
    <location>
        <begin position="591"/>
        <end position="905"/>
    </location>
</feature>
<feature type="domain" description="Penicillin-binding protein dimerisation" evidence="12">
    <location>
        <begin position="60"/>
        <end position="322"/>
    </location>
</feature>
<evidence type="ECO:0000256" key="9">
    <source>
        <dbReference type="ARBA" id="ARBA00023136"/>
    </source>
</evidence>
<protein>
    <submittedName>
        <fullName evidence="13">Peptidoglycan glycosyltransferase</fullName>
    </submittedName>
</protein>
<dbReference type="SUPFAM" id="SSF56519">
    <property type="entry name" value="Penicillin binding protein dimerisation domain"/>
    <property type="match status" value="1"/>
</dbReference>
<evidence type="ECO:0000313" key="13">
    <source>
        <dbReference type="EMBL" id="CRL38089.1"/>
    </source>
</evidence>
<keyword evidence="13" id="KW-0808">Transferase</keyword>
<dbReference type="STRING" id="301302.ERS852420_00605"/>
<evidence type="ECO:0000256" key="4">
    <source>
        <dbReference type="ARBA" id="ARBA00022475"/>
    </source>
</evidence>
<dbReference type="GO" id="GO:0009252">
    <property type="term" value="P:peptidoglycan biosynthetic process"/>
    <property type="evidence" value="ECO:0007669"/>
    <property type="project" value="UniProtKB-KW"/>
</dbReference>
<dbReference type="GO" id="GO:0071972">
    <property type="term" value="F:peptidoglycan L,D-transpeptidase activity"/>
    <property type="evidence" value="ECO:0007669"/>
    <property type="project" value="TreeGrafter"/>
</dbReference>
<dbReference type="GO" id="GO:0071555">
    <property type="term" value="P:cell wall organization"/>
    <property type="evidence" value="ECO:0007669"/>
    <property type="project" value="UniProtKB-KW"/>
</dbReference>
<evidence type="ECO:0000256" key="6">
    <source>
        <dbReference type="ARBA" id="ARBA00022960"/>
    </source>
</evidence>
<dbReference type="RefSeq" id="WP_055067828.1">
    <property type="nucleotide sequence ID" value="NZ_CP173697.1"/>
</dbReference>
<evidence type="ECO:0000259" key="12">
    <source>
        <dbReference type="Pfam" id="PF03717"/>
    </source>
</evidence>
<dbReference type="Proteomes" id="UP000049979">
    <property type="component" value="Unassembled WGS sequence"/>
</dbReference>
<dbReference type="InterPro" id="IPR036138">
    <property type="entry name" value="PBP_dimer_sf"/>
</dbReference>
<keyword evidence="14" id="KW-1185">Reference proteome</keyword>
<name>A0A0M6WP76_9FIRM</name>
<dbReference type="InterPro" id="IPR001460">
    <property type="entry name" value="PCN-bd_Tpept"/>
</dbReference>
<evidence type="ECO:0000256" key="7">
    <source>
        <dbReference type="ARBA" id="ARBA00022984"/>
    </source>
</evidence>
<dbReference type="GO" id="GO:0016740">
    <property type="term" value="F:transferase activity"/>
    <property type="evidence" value="ECO:0007669"/>
    <property type="project" value="UniProtKB-KW"/>
</dbReference>
<dbReference type="PANTHER" id="PTHR30627:SF2">
    <property type="entry name" value="PEPTIDOGLYCAN D,D-TRANSPEPTIDASE MRDA"/>
    <property type="match status" value="1"/>
</dbReference>
<dbReference type="InterPro" id="IPR005311">
    <property type="entry name" value="PBP_dimer"/>
</dbReference>
<evidence type="ECO:0000259" key="11">
    <source>
        <dbReference type="Pfam" id="PF00905"/>
    </source>
</evidence>
<keyword evidence="8" id="KW-1133">Transmembrane helix</keyword>
<dbReference type="SUPFAM" id="SSF56601">
    <property type="entry name" value="beta-lactamase/transpeptidase-like"/>
    <property type="match status" value="1"/>
</dbReference>
<evidence type="ECO:0000256" key="1">
    <source>
        <dbReference type="ARBA" id="ARBA00004167"/>
    </source>
</evidence>
<dbReference type="GO" id="GO:0008658">
    <property type="term" value="F:penicillin binding"/>
    <property type="evidence" value="ECO:0007669"/>
    <property type="project" value="InterPro"/>
</dbReference>
<dbReference type="InterPro" id="IPR050515">
    <property type="entry name" value="Beta-lactam/transpept"/>
</dbReference>
<keyword evidence="6" id="KW-0133">Cell shape</keyword>
<keyword evidence="10" id="KW-0961">Cell wall biogenesis/degradation</keyword>
<keyword evidence="7" id="KW-0573">Peptidoglycan synthesis</keyword>
<reference evidence="14" key="1">
    <citation type="submission" date="2015-05" db="EMBL/GenBank/DDBJ databases">
        <authorList>
            <consortium name="Pathogen Informatics"/>
        </authorList>
    </citation>
    <scope>NUCLEOTIDE SEQUENCE [LARGE SCALE GENOMIC DNA]</scope>
    <source>
        <strain evidence="14">M72</strain>
    </source>
</reference>
<sequence>MSYDIKDFLKKFFSSRLFVLAAVFIVFFGIILARIFTLQVVNGKSYQENFSLKIQMKQPINAARGNIYDKNGKLLAYNELAYSISINDSTTYSSTKEKNKAVNAELAEILTVLKNNGETLNNDFKIDRKKDGTYSFNVSGSSLNRFRADVFGKGSADDLEYDKETGIDEANATAEQIMEYLMGKDNFGISSKYDGDLAYRIVVVRYAMLGNRFARYKEVKIATDVSDKTVAYVNEHMDTLSGISVNEDMIRKYNYSEYFSSIIGYTGPISESEYTALHKKNKDYTQNDTVGKAGMEQHYETYLRGKNGEQKFYIDNVGRISEIISSTDSVAGDDLYLSIDADLQKAIYLALQNEIAAIVYSNIKSGEIPINDVYTALIGNSVINTEHFSKAKASDTEKSVLSVFKSRQKTTLGKIKQELTSSPEALNTMSDEVLDEFTYIISMLKDDQVLLKNEIDTSDSVYQKWKDQKISPKEYLNYCITQHWIDISQLNVDEKYADSTEVYDALCKYILKNIKTDTEFSKIIYQYMITRGEISPRQLCLILFDQGVLDYDDATVNKLKNGSLSPRDFLMKKIYNIEITPAQLALEPCTGSCVVTDEKTGEIRAMVSYPGYNSNKLANGVDSEYFASLQHDKSSPLLNYATQQKTAPGSTFKLVSATAGLAENVITTSDQIRCTGIYNDISNKPKCWIYPGSHGLDNVFEAIRDSCNVFFYTVGNRLAQKKTGSYNDANGIDLIQKYAHIYGLDQKTGLEISESKSSVATEYPVMAAIGQSDNNYTTVALSRYVTAVASGKKYNYQLMNKIVDADGKTVKKYKADYEDISDTLTSSQWDAIHSGMREVVSTMDRFQGFDIPVAGKTGTAQQTGHANHGLFVGYAPYDDPEITIAVRIANGYSSHNAATAARNVISYYYKETSMKDIKEMKAAGANGNTGNSVAD</sequence>
<dbReference type="Pfam" id="PF03717">
    <property type="entry name" value="PBP_dimer"/>
    <property type="match status" value="1"/>
</dbReference>
<organism evidence="13 14">
    <name type="scientific">Roseburia faecis</name>
    <dbReference type="NCBI Taxonomy" id="301302"/>
    <lineage>
        <taxon>Bacteria</taxon>
        <taxon>Bacillati</taxon>
        <taxon>Bacillota</taxon>
        <taxon>Clostridia</taxon>
        <taxon>Lachnospirales</taxon>
        <taxon>Lachnospiraceae</taxon>
        <taxon>Roseburia</taxon>
    </lineage>
</organism>
<dbReference type="GO" id="GO:0008360">
    <property type="term" value="P:regulation of cell shape"/>
    <property type="evidence" value="ECO:0007669"/>
    <property type="project" value="UniProtKB-KW"/>
</dbReference>
<dbReference type="Pfam" id="PF00905">
    <property type="entry name" value="Transpeptidase"/>
    <property type="match status" value="1"/>
</dbReference>
<evidence type="ECO:0000256" key="8">
    <source>
        <dbReference type="ARBA" id="ARBA00022989"/>
    </source>
</evidence>
<dbReference type="Gene3D" id="3.90.1310.10">
    <property type="entry name" value="Penicillin-binding protein 2a (Domain 2)"/>
    <property type="match status" value="1"/>
</dbReference>
<evidence type="ECO:0000256" key="2">
    <source>
        <dbReference type="ARBA" id="ARBA00004236"/>
    </source>
</evidence>
<dbReference type="AlphaFoldDB" id="A0A0M6WP76"/>
<proteinExistence type="inferred from homology"/>
<keyword evidence="9" id="KW-0472">Membrane</keyword>
<gene>
    <name evidence="13" type="ORF">M72_05751</name>
</gene>
<dbReference type="GO" id="GO:0005886">
    <property type="term" value="C:plasma membrane"/>
    <property type="evidence" value="ECO:0007669"/>
    <property type="project" value="UniProtKB-SubCell"/>
</dbReference>
<dbReference type="Gene3D" id="1.10.10.1230">
    <property type="entry name" value="Penicillin-binding protein, N-terminal non-catalytic domain, head sub-domain"/>
    <property type="match status" value="1"/>
</dbReference>
<dbReference type="OrthoDB" id="9757901at2"/>
<evidence type="ECO:0000256" key="10">
    <source>
        <dbReference type="ARBA" id="ARBA00023316"/>
    </source>
</evidence>
<dbReference type="EMBL" id="CVRR01000019">
    <property type="protein sequence ID" value="CRL38089.1"/>
    <property type="molecule type" value="Genomic_DNA"/>
</dbReference>